<dbReference type="Pfam" id="PF00512">
    <property type="entry name" value="HisKA"/>
    <property type="match status" value="1"/>
</dbReference>
<dbReference type="RefSeq" id="WP_176842152.1">
    <property type="nucleotide sequence ID" value="NZ_FNBN01000001.1"/>
</dbReference>
<feature type="domain" description="Histidine kinase" evidence="8">
    <location>
        <begin position="233"/>
        <end position="449"/>
    </location>
</feature>
<evidence type="ECO:0000256" key="5">
    <source>
        <dbReference type="ARBA" id="ARBA00022777"/>
    </source>
</evidence>
<dbReference type="GO" id="GO:0016036">
    <property type="term" value="P:cellular response to phosphate starvation"/>
    <property type="evidence" value="ECO:0007669"/>
    <property type="project" value="TreeGrafter"/>
</dbReference>
<dbReference type="GO" id="GO:0004721">
    <property type="term" value="F:phosphoprotein phosphatase activity"/>
    <property type="evidence" value="ECO:0007669"/>
    <property type="project" value="TreeGrafter"/>
</dbReference>
<organism evidence="9 10">
    <name type="scientific">Chitinophaga filiformis</name>
    <name type="common">Myxococcus filiformis</name>
    <name type="synonym">Flexibacter filiformis</name>
    <dbReference type="NCBI Taxonomy" id="104663"/>
    <lineage>
        <taxon>Bacteria</taxon>
        <taxon>Pseudomonadati</taxon>
        <taxon>Bacteroidota</taxon>
        <taxon>Chitinophagia</taxon>
        <taxon>Chitinophagales</taxon>
        <taxon>Chitinophagaceae</taxon>
        <taxon>Chitinophaga</taxon>
    </lineage>
</organism>
<dbReference type="InterPro" id="IPR003661">
    <property type="entry name" value="HisK_dim/P_dom"/>
</dbReference>
<evidence type="ECO:0000256" key="3">
    <source>
        <dbReference type="ARBA" id="ARBA00022553"/>
    </source>
</evidence>
<dbReference type="EC" id="2.7.13.3" evidence="2"/>
<keyword evidence="4" id="KW-0808">Transferase</keyword>
<evidence type="ECO:0000259" key="8">
    <source>
        <dbReference type="PROSITE" id="PS50109"/>
    </source>
</evidence>
<evidence type="ECO:0000256" key="1">
    <source>
        <dbReference type="ARBA" id="ARBA00000085"/>
    </source>
</evidence>
<accession>A0A1G7I8C6</accession>
<dbReference type="SUPFAM" id="SSF47384">
    <property type="entry name" value="Homodimeric domain of signal transducing histidine kinase"/>
    <property type="match status" value="1"/>
</dbReference>
<feature type="transmembrane region" description="Helical" evidence="7">
    <location>
        <begin position="7"/>
        <end position="28"/>
    </location>
</feature>
<evidence type="ECO:0000313" key="10">
    <source>
        <dbReference type="Proteomes" id="UP000199045"/>
    </source>
</evidence>
<dbReference type="PANTHER" id="PTHR45453:SF1">
    <property type="entry name" value="PHOSPHATE REGULON SENSOR PROTEIN PHOR"/>
    <property type="match status" value="1"/>
</dbReference>
<keyword evidence="7" id="KW-0812">Transmembrane</keyword>
<name>A0A1G7I8C6_CHIFI</name>
<dbReference type="CDD" id="cd00082">
    <property type="entry name" value="HisKA"/>
    <property type="match status" value="1"/>
</dbReference>
<dbReference type="InterPro" id="IPR050351">
    <property type="entry name" value="BphY/WalK/GraS-like"/>
</dbReference>
<dbReference type="GO" id="GO:0005886">
    <property type="term" value="C:plasma membrane"/>
    <property type="evidence" value="ECO:0007669"/>
    <property type="project" value="TreeGrafter"/>
</dbReference>
<evidence type="ECO:0000313" key="9">
    <source>
        <dbReference type="EMBL" id="SDF08609.1"/>
    </source>
</evidence>
<dbReference type="Pfam" id="PF02518">
    <property type="entry name" value="HATPase_c"/>
    <property type="match status" value="1"/>
</dbReference>
<dbReference type="STRING" id="104663.SAMN04488121_101745"/>
<dbReference type="AlphaFoldDB" id="A0A1G7I8C6"/>
<feature type="transmembrane region" description="Helical" evidence="7">
    <location>
        <begin position="193"/>
        <end position="213"/>
    </location>
</feature>
<dbReference type="Gene3D" id="1.10.287.130">
    <property type="match status" value="1"/>
</dbReference>
<dbReference type="PRINTS" id="PR00344">
    <property type="entry name" value="BCTRLSENSOR"/>
</dbReference>
<dbReference type="SMART" id="SM00388">
    <property type="entry name" value="HisKA"/>
    <property type="match status" value="1"/>
</dbReference>
<keyword evidence="7" id="KW-1133">Transmembrane helix</keyword>
<evidence type="ECO:0000256" key="7">
    <source>
        <dbReference type="SAM" id="Phobius"/>
    </source>
</evidence>
<sequence>MRKRLKLTFFMAIVTVLLIMLFQVYWVYNNFKVSERNFITSSKYILQRSISLYQLQQSELPTSLKYKDPSLTFFLRTIPNRDSIAFDTPAVVKPFHAEFLTVKIDEYNIDEASVLMGRLISQQFRRPLNLDSLSLIYKQELRKENIDVTFRLIISDSLSENEIAVPIKFHRSPVVVVRAIPENSSLMLWRQHILPAGISFMLILLSAGSLFVMGRMIIRQMRLNNFKDDFINNITHELRTPLTILKSSLDSLKSFGASSDPGRLDRYLNINLSILDKLDKDIDRLLEVSKYEHGIMHAQRTIVNLTDLSVEICDRFDLHAPNIISIHNSLNNEVAYTDPFIIDTILSSLMDNAIKYSHGTIRIDVTFLHIANGWQLQVQDNGKGIEQFHLPFIFDKFYRVQSKNVHEVKGYGLGLSYVKLLVTALNGNISVRSEINKGTIFTIQFHDKKD</sequence>
<dbReference type="CDD" id="cd00075">
    <property type="entry name" value="HATPase"/>
    <property type="match status" value="1"/>
</dbReference>
<dbReference type="InterPro" id="IPR036890">
    <property type="entry name" value="HATPase_C_sf"/>
</dbReference>
<dbReference type="GO" id="GO:0000155">
    <property type="term" value="F:phosphorelay sensor kinase activity"/>
    <property type="evidence" value="ECO:0007669"/>
    <property type="project" value="InterPro"/>
</dbReference>
<dbReference type="Proteomes" id="UP000199045">
    <property type="component" value="Unassembled WGS sequence"/>
</dbReference>
<keyword evidence="7" id="KW-0472">Membrane</keyword>
<reference evidence="9 10" key="1">
    <citation type="submission" date="2016-10" db="EMBL/GenBank/DDBJ databases">
        <authorList>
            <person name="de Groot N.N."/>
        </authorList>
    </citation>
    <scope>NUCLEOTIDE SEQUENCE [LARGE SCALE GENOMIC DNA]</scope>
    <source>
        <strain evidence="9 10">DSM 527</strain>
    </source>
</reference>
<dbReference type="Gene3D" id="3.30.565.10">
    <property type="entry name" value="Histidine kinase-like ATPase, C-terminal domain"/>
    <property type="match status" value="1"/>
</dbReference>
<gene>
    <name evidence="9" type="ORF">SAMN04488121_101745</name>
</gene>
<evidence type="ECO:0000256" key="2">
    <source>
        <dbReference type="ARBA" id="ARBA00012438"/>
    </source>
</evidence>
<evidence type="ECO:0000256" key="6">
    <source>
        <dbReference type="ARBA" id="ARBA00023012"/>
    </source>
</evidence>
<dbReference type="InterPro" id="IPR004358">
    <property type="entry name" value="Sig_transdc_His_kin-like_C"/>
</dbReference>
<keyword evidence="6" id="KW-0902">Two-component regulatory system</keyword>
<evidence type="ECO:0000256" key="4">
    <source>
        <dbReference type="ARBA" id="ARBA00022679"/>
    </source>
</evidence>
<dbReference type="SUPFAM" id="SSF55874">
    <property type="entry name" value="ATPase domain of HSP90 chaperone/DNA topoisomerase II/histidine kinase"/>
    <property type="match status" value="1"/>
</dbReference>
<dbReference type="InterPro" id="IPR003594">
    <property type="entry name" value="HATPase_dom"/>
</dbReference>
<dbReference type="PANTHER" id="PTHR45453">
    <property type="entry name" value="PHOSPHATE REGULON SENSOR PROTEIN PHOR"/>
    <property type="match status" value="1"/>
</dbReference>
<dbReference type="EMBL" id="FNBN01000001">
    <property type="protein sequence ID" value="SDF08609.1"/>
    <property type="molecule type" value="Genomic_DNA"/>
</dbReference>
<keyword evidence="5 9" id="KW-0418">Kinase</keyword>
<protein>
    <recommendedName>
        <fullName evidence="2">histidine kinase</fullName>
        <ecNumber evidence="2">2.7.13.3</ecNumber>
    </recommendedName>
</protein>
<dbReference type="InterPro" id="IPR036097">
    <property type="entry name" value="HisK_dim/P_sf"/>
</dbReference>
<dbReference type="PROSITE" id="PS50109">
    <property type="entry name" value="HIS_KIN"/>
    <property type="match status" value="1"/>
</dbReference>
<dbReference type="InterPro" id="IPR005467">
    <property type="entry name" value="His_kinase_dom"/>
</dbReference>
<proteinExistence type="predicted"/>
<comment type="catalytic activity">
    <reaction evidence="1">
        <text>ATP + protein L-histidine = ADP + protein N-phospho-L-histidine.</text>
        <dbReference type="EC" id="2.7.13.3"/>
    </reaction>
</comment>
<dbReference type="SMART" id="SM00387">
    <property type="entry name" value="HATPase_c"/>
    <property type="match status" value="1"/>
</dbReference>
<keyword evidence="3" id="KW-0597">Phosphoprotein</keyword>